<keyword evidence="2" id="KW-0808">Transferase</keyword>
<dbReference type="EC" id="2.4.-.-" evidence="2"/>
<dbReference type="Gene3D" id="3.40.50.2000">
    <property type="entry name" value="Glycogen Phosphorylase B"/>
    <property type="match status" value="2"/>
</dbReference>
<comment type="caution">
    <text evidence="2">The sequence shown here is derived from an EMBL/GenBank/DDBJ whole genome shotgun (WGS) entry which is preliminary data.</text>
</comment>
<evidence type="ECO:0000313" key="2">
    <source>
        <dbReference type="EMBL" id="MDP4528137.1"/>
    </source>
</evidence>
<keyword evidence="3" id="KW-1185">Reference proteome</keyword>
<dbReference type="SUPFAM" id="SSF53756">
    <property type="entry name" value="UDP-Glycosyltransferase/glycogen phosphorylase"/>
    <property type="match status" value="1"/>
</dbReference>
<dbReference type="GO" id="GO:0016757">
    <property type="term" value="F:glycosyltransferase activity"/>
    <property type="evidence" value="ECO:0007669"/>
    <property type="project" value="UniProtKB-KW"/>
</dbReference>
<dbReference type="InterPro" id="IPR028098">
    <property type="entry name" value="Glyco_trans_4-like_N"/>
</dbReference>
<reference evidence="2 3" key="1">
    <citation type="submission" date="2023-08" db="EMBL/GenBank/DDBJ databases">
        <authorList>
            <person name="Joshi A."/>
            <person name="Thite S."/>
        </authorList>
    </citation>
    <scope>NUCLEOTIDE SEQUENCE [LARGE SCALE GENOMIC DNA]</scope>
    <source>
        <strain evidence="2 3">1E1</strain>
    </source>
</reference>
<sequence length="424" mass="47678">MATELSTRKTILMIALDFPPCQSAGVQRTYKFAQYLQDFGWDVVVLTVKASVYQQTDAAAGCPDVLHIERCAALDAARDLSWRGKYLGFSCVPDRWWSWALSAIPAGKRLIKQYQPDLIWSTYPVSTAHYIGYRLQRFSGLPWIADYRDPLQCRYDASARRYSGIAKWIEQQTIRYCQKAVFTTENAARLYHRLYADEPFSKFAVIENGFDEANFQGLPAKAPRQEQRFILLHSGALYGQGRDPSELYHALALLQQQGLIDKDNFALHFRGFEGTAEQHALLQQLGISTLVHFLPGVPYLESLAEMGQADALLLIQGPLFNNQIPSKLYDYIRTGRPVLAVTPDKGSTYQTLQPLEHCHCASGVQAVAEALQQQIMAQQRAQQNPVDAVADSQGILPADQVPEAIAAYSRYERTRQLAQLLAEL</sequence>
<evidence type="ECO:0000313" key="3">
    <source>
        <dbReference type="Proteomes" id="UP001236258"/>
    </source>
</evidence>
<feature type="domain" description="Glycosyltransferase subfamily 4-like N-terminal" evidence="1">
    <location>
        <begin position="27"/>
        <end position="209"/>
    </location>
</feature>
<protein>
    <submittedName>
        <fullName evidence="2">Glycosyltransferase</fullName>
        <ecNumber evidence="2">2.4.-.-</ecNumber>
    </submittedName>
</protein>
<dbReference type="EMBL" id="JAUZVY010000001">
    <property type="protein sequence ID" value="MDP4528137.1"/>
    <property type="molecule type" value="Genomic_DNA"/>
</dbReference>
<keyword evidence="2" id="KW-0328">Glycosyltransferase</keyword>
<organism evidence="2 3">
    <name type="scientific">Alkalimonas delamerensis</name>
    <dbReference type="NCBI Taxonomy" id="265981"/>
    <lineage>
        <taxon>Bacteria</taxon>
        <taxon>Pseudomonadati</taxon>
        <taxon>Pseudomonadota</taxon>
        <taxon>Gammaproteobacteria</taxon>
        <taxon>Alkalimonas</taxon>
    </lineage>
</organism>
<accession>A0ABT9GMF0</accession>
<dbReference type="RefSeq" id="WP_305944289.1">
    <property type="nucleotide sequence ID" value="NZ_JAUZVY010000001.1"/>
</dbReference>
<gene>
    <name evidence="2" type="ORF">Q3O59_03715</name>
</gene>
<evidence type="ECO:0000259" key="1">
    <source>
        <dbReference type="Pfam" id="PF13579"/>
    </source>
</evidence>
<dbReference type="Pfam" id="PF13579">
    <property type="entry name" value="Glyco_trans_4_4"/>
    <property type="match status" value="1"/>
</dbReference>
<name>A0ABT9GMF0_9GAMM</name>
<proteinExistence type="predicted"/>
<dbReference type="Proteomes" id="UP001236258">
    <property type="component" value="Unassembled WGS sequence"/>
</dbReference>